<feature type="chain" id="PRO_5045254120" description="Cytochrome c domain-containing protein" evidence="1">
    <location>
        <begin position="26"/>
        <end position="364"/>
    </location>
</feature>
<evidence type="ECO:0000256" key="1">
    <source>
        <dbReference type="SAM" id="SignalP"/>
    </source>
</evidence>
<accession>A0ABU5H1A4</accession>
<feature type="signal peptide" evidence="1">
    <location>
        <begin position="1"/>
        <end position="25"/>
    </location>
</feature>
<keyword evidence="1" id="KW-0732">Signal</keyword>
<dbReference type="EMBL" id="JAXIVS010000003">
    <property type="protein sequence ID" value="MDY7226914.1"/>
    <property type="molecule type" value="Genomic_DNA"/>
</dbReference>
<dbReference type="RefSeq" id="WP_321545635.1">
    <property type="nucleotide sequence ID" value="NZ_JAXIVS010000003.1"/>
</dbReference>
<keyword evidence="3" id="KW-1185">Reference proteome</keyword>
<reference evidence="2 3" key="1">
    <citation type="submission" date="2023-12" db="EMBL/GenBank/DDBJ databases">
        <title>the genome sequence of Hyalangium sp. s54d21.</title>
        <authorList>
            <person name="Zhang X."/>
        </authorList>
    </citation>
    <scope>NUCLEOTIDE SEQUENCE [LARGE SCALE GENOMIC DNA]</scope>
    <source>
        <strain evidence="3">s54d21</strain>
    </source>
</reference>
<dbReference type="Proteomes" id="UP001291309">
    <property type="component" value="Unassembled WGS sequence"/>
</dbReference>
<evidence type="ECO:0008006" key="4">
    <source>
        <dbReference type="Google" id="ProtNLM"/>
    </source>
</evidence>
<protein>
    <recommendedName>
        <fullName evidence="4">Cytochrome c domain-containing protein</fullName>
    </recommendedName>
</protein>
<gene>
    <name evidence="2" type="ORF">SYV04_10960</name>
</gene>
<name>A0ABU5H1A4_9BACT</name>
<organism evidence="2 3">
    <name type="scientific">Hyalangium rubrum</name>
    <dbReference type="NCBI Taxonomy" id="3103134"/>
    <lineage>
        <taxon>Bacteria</taxon>
        <taxon>Pseudomonadati</taxon>
        <taxon>Myxococcota</taxon>
        <taxon>Myxococcia</taxon>
        <taxon>Myxococcales</taxon>
        <taxon>Cystobacterineae</taxon>
        <taxon>Archangiaceae</taxon>
        <taxon>Hyalangium</taxon>
    </lineage>
</organism>
<comment type="caution">
    <text evidence="2">The sequence shown here is derived from an EMBL/GenBank/DDBJ whole genome shotgun (WGS) entry which is preliminary data.</text>
</comment>
<proteinExistence type="predicted"/>
<sequence length="364" mass="39459">MSVRLKWLSCGVAVALALWAGVASARKTGRPRSPPQLLSETGLYSDFGKHTVAARNLEYSPQYPLWSDGSIKRRWFSLPAGTAIDGSNPDSWVFPVGTKFWKEFSFHGRRIETRYLERQANGSWMYATYAWSEDGTEAVLVSDKGKPGCELDGGRWHLIPSVNDCKVCHQGQRTEVLGFGALQLSPDRDPNAVHGEPMPAPGVDLNYLVKNKLLKRFPKALLESPPRIAAASDTERAALGYLHGNCGHCHNDEGSLKMLEFALRSALGDSPSAPERGIATSMGQPIKARASGQTQDAVLRIEPGHPARSVVMQRMGSRYAALQMPPLGTVILDAEAIALVSRWIAESPTPTTAPVLSGSSSSTP</sequence>
<evidence type="ECO:0000313" key="3">
    <source>
        <dbReference type="Proteomes" id="UP001291309"/>
    </source>
</evidence>
<evidence type="ECO:0000313" key="2">
    <source>
        <dbReference type="EMBL" id="MDY7226914.1"/>
    </source>
</evidence>